<dbReference type="RefSeq" id="WP_192149305.1">
    <property type="nucleotide sequence ID" value="NZ_JACYXI010000011.1"/>
</dbReference>
<dbReference type="Pfam" id="PF00196">
    <property type="entry name" value="GerE"/>
    <property type="match status" value="1"/>
</dbReference>
<proteinExistence type="predicted"/>
<organism evidence="5 6">
    <name type="scientific">Roseibium litorale</name>
    <dbReference type="NCBI Taxonomy" id="2803841"/>
    <lineage>
        <taxon>Bacteria</taxon>
        <taxon>Pseudomonadati</taxon>
        <taxon>Pseudomonadota</taxon>
        <taxon>Alphaproteobacteria</taxon>
        <taxon>Hyphomicrobiales</taxon>
        <taxon>Stappiaceae</taxon>
        <taxon>Roseibium</taxon>
    </lineage>
</organism>
<dbReference type="SUPFAM" id="SSF75516">
    <property type="entry name" value="Pheromone-binding domain of LuxR-like quorum-sensing transcription factors"/>
    <property type="match status" value="1"/>
</dbReference>
<keyword evidence="6" id="KW-1185">Reference proteome</keyword>
<dbReference type="Gene3D" id="3.30.450.80">
    <property type="entry name" value="Transcription factor LuxR-like, autoinducer-binding domain"/>
    <property type="match status" value="1"/>
</dbReference>
<reference evidence="6" key="1">
    <citation type="submission" date="2020-09" db="EMBL/GenBank/DDBJ databases">
        <title>The genome sequence of strain Labrenzia suaedae 4C16A.</title>
        <authorList>
            <person name="Liu Y."/>
        </authorList>
    </citation>
    <scope>NUCLEOTIDE SEQUENCE [LARGE SCALE GENOMIC DNA]</scope>
    <source>
        <strain evidence="6">4C16A</strain>
    </source>
</reference>
<dbReference type="InterPro" id="IPR036388">
    <property type="entry name" value="WH-like_DNA-bd_sf"/>
</dbReference>
<dbReference type="InterPro" id="IPR016032">
    <property type="entry name" value="Sig_transdc_resp-reg_C-effctor"/>
</dbReference>
<dbReference type="EMBL" id="JACYXI010000011">
    <property type="protein sequence ID" value="MBD8893186.1"/>
    <property type="molecule type" value="Genomic_DNA"/>
</dbReference>
<dbReference type="PANTHER" id="PTHR44688">
    <property type="entry name" value="DNA-BINDING TRANSCRIPTIONAL ACTIVATOR DEVR_DOSR"/>
    <property type="match status" value="1"/>
</dbReference>
<dbReference type="Pfam" id="PF03472">
    <property type="entry name" value="Autoind_bind"/>
    <property type="match status" value="1"/>
</dbReference>
<evidence type="ECO:0000256" key="3">
    <source>
        <dbReference type="ARBA" id="ARBA00023163"/>
    </source>
</evidence>
<dbReference type="SMART" id="SM00421">
    <property type="entry name" value="HTH_LUXR"/>
    <property type="match status" value="1"/>
</dbReference>
<evidence type="ECO:0000256" key="2">
    <source>
        <dbReference type="ARBA" id="ARBA00023125"/>
    </source>
</evidence>
<dbReference type="PANTHER" id="PTHR44688:SF16">
    <property type="entry name" value="DNA-BINDING TRANSCRIPTIONAL ACTIVATOR DEVR_DOSR"/>
    <property type="match status" value="1"/>
</dbReference>
<protein>
    <submittedName>
        <fullName evidence="5">Autoinducer binding domain-containing protein</fullName>
    </submittedName>
</protein>
<comment type="caution">
    <text evidence="5">The sequence shown here is derived from an EMBL/GenBank/DDBJ whole genome shotgun (WGS) entry which is preliminary data.</text>
</comment>
<dbReference type="InterPro" id="IPR005143">
    <property type="entry name" value="TF_LuxR_autoind-bd_dom"/>
</dbReference>
<reference evidence="5 6" key="2">
    <citation type="journal article" date="2021" name="Int. J. Syst. Evol. Microbiol.">
        <title>Roseibium litorale sp. nov., isolated from a tidal flat sediment and proposal for the reclassification of Labrenzia polysiphoniae as Roseibium polysiphoniae comb. nov.</title>
        <authorList>
            <person name="Liu Y."/>
            <person name="Pei T."/>
            <person name="Du J."/>
            <person name="Chao M."/>
            <person name="Deng M.R."/>
            <person name="Zhu H."/>
        </authorList>
    </citation>
    <scope>NUCLEOTIDE SEQUENCE [LARGE SCALE GENOMIC DNA]</scope>
    <source>
        <strain evidence="5 6">4C16A</strain>
    </source>
</reference>
<dbReference type="PROSITE" id="PS50043">
    <property type="entry name" value="HTH_LUXR_2"/>
    <property type="match status" value="1"/>
</dbReference>
<evidence type="ECO:0000256" key="1">
    <source>
        <dbReference type="ARBA" id="ARBA00023015"/>
    </source>
</evidence>
<evidence type="ECO:0000313" key="5">
    <source>
        <dbReference type="EMBL" id="MBD8893186.1"/>
    </source>
</evidence>
<dbReference type="Gene3D" id="1.10.10.10">
    <property type="entry name" value="Winged helix-like DNA-binding domain superfamily/Winged helix DNA-binding domain"/>
    <property type="match status" value="1"/>
</dbReference>
<dbReference type="InterPro" id="IPR036693">
    <property type="entry name" value="TF_LuxR_autoind-bd_dom_sf"/>
</dbReference>
<accession>A0ABR9CSD9</accession>
<dbReference type="SUPFAM" id="SSF46894">
    <property type="entry name" value="C-terminal effector domain of the bipartite response regulators"/>
    <property type="match status" value="1"/>
</dbReference>
<dbReference type="CDD" id="cd06170">
    <property type="entry name" value="LuxR_C_like"/>
    <property type="match status" value="1"/>
</dbReference>
<dbReference type="Proteomes" id="UP000632063">
    <property type="component" value="Unassembled WGS sequence"/>
</dbReference>
<dbReference type="InterPro" id="IPR000792">
    <property type="entry name" value="Tscrpt_reg_LuxR_C"/>
</dbReference>
<evidence type="ECO:0000313" key="6">
    <source>
        <dbReference type="Proteomes" id="UP000632063"/>
    </source>
</evidence>
<keyword evidence="2" id="KW-0238">DNA-binding</keyword>
<evidence type="ECO:0000259" key="4">
    <source>
        <dbReference type="PROSITE" id="PS50043"/>
    </source>
</evidence>
<dbReference type="PRINTS" id="PR00038">
    <property type="entry name" value="HTHLUXR"/>
</dbReference>
<keyword evidence="3" id="KW-0804">Transcription</keyword>
<gene>
    <name evidence="5" type="ORF">IG616_16710</name>
</gene>
<feature type="domain" description="HTH luxR-type" evidence="4">
    <location>
        <begin position="181"/>
        <end position="246"/>
    </location>
</feature>
<name>A0ABR9CSD9_9HYPH</name>
<sequence length="249" mass="27651">MLNQTMQLDGFIERIARETCPDSLWLAVTGFLAGNGFDKVIRIRCCPQGVRVRTTMSEGFQAYYSENAFERDDPFLEHCLTAPETVPTGEDYLKDYSYLTERGQSLIRAAGEDGFRAGFSVPSPMHLGPVTIGWNLGSSLGRKDVESLRRDREPLLRLALMAVQERLDFPQDALGSGLSQQARMQRVLSRREHQCLSLIADGLRIKAIAAELGIKPVTVDLHLANARKKLGAATREQAVALAFGAKDRR</sequence>
<keyword evidence="1" id="KW-0805">Transcription regulation</keyword>